<sequence>MSSLRKQDRSNDLAFNRTERIFDNGGLWYFRTREGGNVGPFRYESEARQMLSNFISELQAKEQAAAQPEKLHLRRSAIATITGQIMTPVSMGH</sequence>
<feature type="domain" description="DUF6316" evidence="1">
    <location>
        <begin position="5"/>
        <end position="59"/>
    </location>
</feature>
<dbReference type="AlphaFoldDB" id="A0A6M3IEB3"/>
<dbReference type="Pfam" id="PF19837">
    <property type="entry name" value="DUF6316"/>
    <property type="match status" value="1"/>
</dbReference>
<evidence type="ECO:0000259" key="1">
    <source>
        <dbReference type="Pfam" id="PF19837"/>
    </source>
</evidence>
<protein>
    <recommendedName>
        <fullName evidence="1">DUF6316 domain-containing protein</fullName>
    </recommendedName>
</protein>
<organism evidence="2">
    <name type="scientific">viral metagenome</name>
    <dbReference type="NCBI Taxonomy" id="1070528"/>
    <lineage>
        <taxon>unclassified sequences</taxon>
        <taxon>metagenomes</taxon>
        <taxon>organismal metagenomes</taxon>
    </lineage>
</organism>
<proteinExistence type="predicted"/>
<dbReference type="InterPro" id="IPR045630">
    <property type="entry name" value="DUF6316"/>
</dbReference>
<evidence type="ECO:0000313" key="2">
    <source>
        <dbReference type="EMBL" id="QJA55779.1"/>
    </source>
</evidence>
<reference evidence="2" key="1">
    <citation type="submission" date="2020-03" db="EMBL/GenBank/DDBJ databases">
        <title>The deep terrestrial virosphere.</title>
        <authorList>
            <person name="Holmfeldt K."/>
            <person name="Nilsson E."/>
            <person name="Simone D."/>
            <person name="Lopez-Fernandez M."/>
            <person name="Wu X."/>
            <person name="de Brujin I."/>
            <person name="Lundin D."/>
            <person name="Andersson A."/>
            <person name="Bertilsson S."/>
            <person name="Dopson M."/>
        </authorList>
    </citation>
    <scope>NUCLEOTIDE SEQUENCE</scope>
    <source>
        <strain evidence="2">MM415B01992</strain>
    </source>
</reference>
<accession>A0A6M3IEB3</accession>
<dbReference type="EMBL" id="MT141179">
    <property type="protein sequence ID" value="QJA55779.1"/>
    <property type="molecule type" value="Genomic_DNA"/>
</dbReference>
<name>A0A6M3IEB3_9ZZZZ</name>
<gene>
    <name evidence="2" type="ORF">MM415B01992_0010</name>
</gene>